<evidence type="ECO:0000313" key="2">
    <source>
        <dbReference type="EnsemblMetazoa" id="GBRI022262-PA"/>
    </source>
</evidence>
<keyword evidence="3" id="KW-1185">Reference proteome</keyword>
<dbReference type="GO" id="GO:0005634">
    <property type="term" value="C:nucleus"/>
    <property type="evidence" value="ECO:0007669"/>
    <property type="project" value="TreeGrafter"/>
</dbReference>
<dbReference type="STRING" id="37001.A0A1A9WJR9"/>
<dbReference type="InterPro" id="IPR011009">
    <property type="entry name" value="Kinase-like_dom_sf"/>
</dbReference>
<dbReference type="Gene3D" id="1.10.510.10">
    <property type="entry name" value="Transferase(Phosphotransferase) domain 1"/>
    <property type="match status" value="1"/>
</dbReference>
<dbReference type="PANTHER" id="PTHR14030:SF4">
    <property type="entry name" value="BUB1 KINASE, ISOFORM A-RELATED"/>
    <property type="match status" value="1"/>
</dbReference>
<feature type="domain" description="BUB1 N-terminal" evidence="1">
    <location>
        <begin position="1"/>
        <end position="91"/>
    </location>
</feature>
<sequence>MDDINDATYQRLFNCGFGRMVAEFYISWAYSYELEGNMRRANEIFYQGIDCHAQPLQDLKEAHQHFGYVLAQRMLYKENEAIKQETNIQLNERRSALSILKGFKNIKTIKNIVEIAYAVSAQKHATPRTVKSFSSKHNREQVQIVADKNNDNPGQAIALKDATDSIQFETVKNVIASIISAARNQENEKKAGLWSKNRMNKKSEKLFQSNVASNRDFDILENNSKSLPFKYPKILFAKNKPQKESIVPVTIEEASDKGRLPEYKKYILYPRSNVEFSMEEFKAYNYFKKRNITNDFIQNRDIFWGNGPNFNIRQYPHFAKQSKPQTPNETYLLLKQEYQFEELYAKKIKRNETILVPTDMDETLLCKNNAKIRRKSFLPTRKLMTTTVQNELTESAACDYSNITGSPQSSVITTKLNIFSDSSLQTDGIFKKKSIKSDNFEYTESEKNVAALLENNFKLSPPTLTHSKKVKEYTKAFNIFVDTVAQPIKKKPIKCNTEYLFPDPSLQTDSISKYKSTKSNDSECIQHTEIEKSVAAPLENSFKLSPPTLIHSKKVKEYTKAFNIFVDTVAQPIKKKPIKCNTEYPLQGYFDADETCSTQTFNIFLKSQLVSIPKPATKTAQKQFENVLEKASPLTNGKLLQLCLKNQEQVVILNAPLKRNENVLLTSCKQLLTIVEISETGSNEGSTISSICSSENALKLQNASSIKNAKKKQSFQKLCYPATHRMLQLIDFGVSIDMKLFKASQTFSYVHTDVAFNCVEMRERQPWTYQLDLYGLAGVIHALLFGKYMDIEKNSNGVWMHKTHMPRYLNKTLWDTIFKTLLNVRCYNSMPNLHELRALLKKEIESQENHVSKMINEFNRALLIET</sequence>
<reference evidence="3" key="1">
    <citation type="submission" date="2014-03" db="EMBL/GenBank/DDBJ databases">
        <authorList>
            <person name="Aksoy S."/>
            <person name="Warren W."/>
            <person name="Wilson R.K."/>
        </authorList>
    </citation>
    <scope>NUCLEOTIDE SEQUENCE [LARGE SCALE GENOMIC DNA]</scope>
    <source>
        <strain evidence="3">IAEA</strain>
    </source>
</reference>
<evidence type="ECO:0000259" key="1">
    <source>
        <dbReference type="PROSITE" id="PS51489"/>
    </source>
</evidence>
<dbReference type="Proteomes" id="UP000091820">
    <property type="component" value="Unassembled WGS sequence"/>
</dbReference>
<name>A0A1A9WJR9_9MUSC</name>
<dbReference type="VEuPathDB" id="VectorBase:GBRI022262"/>
<dbReference type="InterPro" id="IPR013212">
    <property type="entry name" value="Mad3/Bub1_I"/>
</dbReference>
<dbReference type="AlphaFoldDB" id="A0A1A9WJR9"/>
<dbReference type="EnsemblMetazoa" id="GBRI022262-RA">
    <property type="protein sequence ID" value="GBRI022262-PA"/>
    <property type="gene ID" value="GBRI022262"/>
</dbReference>
<dbReference type="GO" id="GO:0007094">
    <property type="term" value="P:mitotic spindle assembly checkpoint signaling"/>
    <property type="evidence" value="ECO:0007669"/>
    <property type="project" value="InterPro"/>
</dbReference>
<dbReference type="InterPro" id="IPR015661">
    <property type="entry name" value="Bub1/Mad3"/>
</dbReference>
<accession>A0A1A9WJR9</accession>
<protein>
    <recommendedName>
        <fullName evidence="1">BUB1 N-terminal domain-containing protein</fullName>
    </recommendedName>
</protein>
<evidence type="ECO:0000313" key="3">
    <source>
        <dbReference type="Proteomes" id="UP000091820"/>
    </source>
</evidence>
<dbReference type="GO" id="GO:0051754">
    <property type="term" value="P:meiotic sister chromatid cohesion, centromeric"/>
    <property type="evidence" value="ECO:0007669"/>
    <property type="project" value="TreeGrafter"/>
</dbReference>
<proteinExistence type="predicted"/>
<organism evidence="2 3">
    <name type="scientific">Glossina brevipalpis</name>
    <dbReference type="NCBI Taxonomy" id="37001"/>
    <lineage>
        <taxon>Eukaryota</taxon>
        <taxon>Metazoa</taxon>
        <taxon>Ecdysozoa</taxon>
        <taxon>Arthropoda</taxon>
        <taxon>Hexapoda</taxon>
        <taxon>Insecta</taxon>
        <taxon>Pterygota</taxon>
        <taxon>Neoptera</taxon>
        <taxon>Endopterygota</taxon>
        <taxon>Diptera</taxon>
        <taxon>Brachycera</taxon>
        <taxon>Muscomorpha</taxon>
        <taxon>Hippoboscoidea</taxon>
        <taxon>Glossinidae</taxon>
        <taxon>Glossina</taxon>
    </lineage>
</organism>
<dbReference type="SUPFAM" id="SSF56112">
    <property type="entry name" value="Protein kinase-like (PK-like)"/>
    <property type="match status" value="1"/>
</dbReference>
<dbReference type="Gene3D" id="1.25.40.430">
    <property type="match status" value="1"/>
</dbReference>
<dbReference type="GO" id="GO:0032991">
    <property type="term" value="C:protein-containing complex"/>
    <property type="evidence" value="ECO:0007669"/>
    <property type="project" value="UniProtKB-ARBA"/>
</dbReference>
<dbReference type="PANTHER" id="PTHR14030">
    <property type="entry name" value="MITOTIC CHECKPOINT SERINE/THREONINE-PROTEIN KINASE BUB1"/>
    <property type="match status" value="1"/>
</dbReference>
<dbReference type="PROSITE" id="PS51489">
    <property type="entry name" value="BUB1_N"/>
    <property type="match status" value="1"/>
</dbReference>
<dbReference type="GO" id="GO:0004672">
    <property type="term" value="F:protein kinase activity"/>
    <property type="evidence" value="ECO:0007669"/>
    <property type="project" value="TreeGrafter"/>
</dbReference>
<dbReference type="GO" id="GO:0000776">
    <property type="term" value="C:kinetochore"/>
    <property type="evidence" value="ECO:0007669"/>
    <property type="project" value="UniProtKB-ARBA"/>
</dbReference>
<reference evidence="2" key="2">
    <citation type="submission" date="2020-05" db="UniProtKB">
        <authorList>
            <consortium name="EnsemblMetazoa"/>
        </authorList>
    </citation>
    <scope>IDENTIFICATION</scope>
    <source>
        <strain evidence="2">IAEA</strain>
    </source>
</reference>